<feature type="compositionally biased region" description="Polar residues" evidence="1">
    <location>
        <begin position="1"/>
        <end position="34"/>
    </location>
</feature>
<feature type="compositionally biased region" description="Polar residues" evidence="1">
    <location>
        <begin position="96"/>
        <end position="110"/>
    </location>
</feature>
<feature type="compositionally biased region" description="Polar residues" evidence="1">
    <location>
        <begin position="362"/>
        <end position="371"/>
    </location>
</feature>
<dbReference type="Proteomes" id="UP000790833">
    <property type="component" value="Unassembled WGS sequence"/>
</dbReference>
<organism evidence="3 4">
    <name type="scientific">Scheffersomyces spartinae</name>
    <dbReference type="NCBI Taxonomy" id="45513"/>
    <lineage>
        <taxon>Eukaryota</taxon>
        <taxon>Fungi</taxon>
        <taxon>Dikarya</taxon>
        <taxon>Ascomycota</taxon>
        <taxon>Saccharomycotina</taxon>
        <taxon>Pichiomycetes</taxon>
        <taxon>Debaryomycetaceae</taxon>
        <taxon>Scheffersomyces</taxon>
    </lineage>
</organism>
<evidence type="ECO:0000313" key="3">
    <source>
        <dbReference type="EMBL" id="KAG7191593.1"/>
    </source>
</evidence>
<name>A0A9P7V5I6_9ASCO</name>
<dbReference type="InterPro" id="IPR029005">
    <property type="entry name" value="LIM-bd/SEUSS"/>
</dbReference>
<dbReference type="GO" id="GO:0005634">
    <property type="term" value="C:nucleus"/>
    <property type="evidence" value="ECO:0007669"/>
    <property type="project" value="TreeGrafter"/>
</dbReference>
<dbReference type="SUPFAM" id="SSF52540">
    <property type="entry name" value="P-loop containing nucleoside triphosphate hydrolases"/>
    <property type="match status" value="1"/>
</dbReference>
<feature type="compositionally biased region" description="Polar residues" evidence="1">
    <location>
        <begin position="644"/>
        <end position="673"/>
    </location>
</feature>
<evidence type="ECO:0000313" key="4">
    <source>
        <dbReference type="Proteomes" id="UP000790833"/>
    </source>
</evidence>
<dbReference type="GeneID" id="66116362"/>
<feature type="region of interest" description="Disordered" evidence="1">
    <location>
        <begin position="301"/>
        <end position="371"/>
    </location>
</feature>
<dbReference type="Gene3D" id="3.40.50.300">
    <property type="entry name" value="P-loop containing nucleotide triphosphate hydrolases"/>
    <property type="match status" value="1"/>
</dbReference>
<protein>
    <recommendedName>
        <fullName evidence="2">AAA+ ATPase domain-containing protein</fullName>
    </recommendedName>
</protein>
<dbReference type="InterPro" id="IPR027417">
    <property type="entry name" value="P-loop_NTPase"/>
</dbReference>
<feature type="compositionally biased region" description="Low complexity" evidence="1">
    <location>
        <begin position="72"/>
        <end position="95"/>
    </location>
</feature>
<reference evidence="3" key="1">
    <citation type="submission" date="2021-03" db="EMBL/GenBank/DDBJ databases">
        <authorList>
            <person name="Palmer J.M."/>
        </authorList>
    </citation>
    <scope>NUCLEOTIDE SEQUENCE</scope>
    <source>
        <strain evidence="3">ARV_011</strain>
    </source>
</reference>
<feature type="compositionally biased region" description="Polar residues" evidence="1">
    <location>
        <begin position="220"/>
        <end position="246"/>
    </location>
</feature>
<feature type="region of interest" description="Disordered" evidence="1">
    <location>
        <begin position="631"/>
        <end position="685"/>
    </location>
</feature>
<dbReference type="GO" id="GO:0005524">
    <property type="term" value="F:ATP binding"/>
    <property type="evidence" value="ECO:0007669"/>
    <property type="project" value="InterPro"/>
</dbReference>
<accession>A0A9P7V5I6</accession>
<dbReference type="EMBL" id="JAHMUF010000026">
    <property type="protein sequence ID" value="KAG7191593.1"/>
    <property type="molecule type" value="Genomic_DNA"/>
</dbReference>
<comment type="caution">
    <text evidence="3">The sequence shown here is derived from an EMBL/GenBank/DDBJ whole genome shotgun (WGS) entry which is preliminary data.</text>
</comment>
<dbReference type="CDD" id="cd18139">
    <property type="entry name" value="HLD_clamp_RarA"/>
    <property type="match status" value="1"/>
</dbReference>
<sequence length="1234" mass="137591">MQSQQLPPAMQQNHRLSNPNLMSQGAMSAGSPMTMNGMPPQPPQQQQQIPGGNQLFVLHQQQQQPMYDAQRRQIAIQQQRQMSIGLQQQQPQQQQMPSGNQRSPLMQESSQRQQGQLQLLLLQQQQQQQQQQKQHPGGGRPGIQRTSSQGIGANGMPMGMQKINAFGHTNIPAPNSAPLPNSNNAQPGTFPQQQQQLNSNPNLNPNMKMSQGPPGMMQRPVSQNQTRMGPPQSGTSATPPTVSQALPMNMPGMIQQNGVVNNNNNNNNNSNNMQMGTPQIVNKQATSMPSQQLQQMNQMMKPMNQQGQQQAQPQPQPGMNPRQSPALLRRPLPLQNPQIQQGQQQTPQQQQQQQNYPQLQRTGTSSSSASINITEKEKNFMIVKRNIGNYAVLRILDLIELISNESIENLSSLTYWERVIQIYCLPVSTFKLTTAPTKYSSSQGAPMSNSNSNSPISSLTNKTGSSKLYDLPASALPKFFLSCISAETVAKFSLSLPGVKHLVLNNGSIFIFSSLSMTFFYKDGSLANVSGSCRILLSRHFKIEWIELNCTDYHGSMSFDVLESIPSSRSFHEAYKMLEAYKYAVNCGLSDQAMRILQIGDVMSSMSSLMGFSVVNNVSSPIKALELFMENNNSSSNNNSNNNGPTSQSNLMGNSQMIKAHSHNGSNNNTPSMSHGIANGKMPSKQQLGEDSVLDAMGVSPKTVSSEDPTKKRQMNQYIGQKHLFGSEHNGRITSFIRLGYLPSLIFYGPPGVGKTTIAKVVAKEAKYVFLELSATNTTVSELRELRMIITNENKKRQQLNNNKPLLKVVVFVDEIHRFSKSQQDLLLPYIEAGDFTFIGATTNITRLAPAILSRCQCIELDLFSVSDLHQIINRAMVFENVRRRMANKPGVLQLTNESVEAIASHCDGDARKCINLIELLSSLYSGDTLDPNTEIQVVNIGDLTKLTKGIAQAEVDKGDDDDISQFYENLGDCLCKRPPRHKLQGIADTPNDDHVDVEPLELLFEIKLLDDRTGSYVSMGESTIYDEFKHKTIAANDEQDFSLQMQVSDDSDLELEAEINDAVDLQLLDQLYKRDDYFLIMSNFYIQKLIQRKEPISSIIKYLMVFNAKYVNVEDSKLMNLVSTVQLLHHADVDLGSLLANVVEMLLKAPKSNMDDPIVLMPGLIEYWKAQTVGSKNQQLNDHFTIVSSPDWTVALEQNIKELELILKKREDENSLSFEIKAVTEEEEENMYI</sequence>
<dbReference type="InterPro" id="IPR051314">
    <property type="entry name" value="AAA_ATPase_RarA/MGS1/WRNIP1"/>
</dbReference>
<dbReference type="GO" id="GO:0016887">
    <property type="term" value="F:ATP hydrolysis activity"/>
    <property type="evidence" value="ECO:0007669"/>
    <property type="project" value="InterPro"/>
</dbReference>
<feature type="compositionally biased region" description="Low complexity" evidence="1">
    <location>
        <begin position="170"/>
        <end position="206"/>
    </location>
</feature>
<feature type="compositionally biased region" description="Low complexity" evidence="1">
    <location>
        <begin position="301"/>
        <end position="361"/>
    </location>
</feature>
<feature type="compositionally biased region" description="Low complexity" evidence="1">
    <location>
        <begin position="111"/>
        <end position="134"/>
    </location>
</feature>
<dbReference type="InterPro" id="IPR003593">
    <property type="entry name" value="AAA+_ATPase"/>
</dbReference>
<feature type="region of interest" description="Disordered" evidence="1">
    <location>
        <begin position="62"/>
        <end position="276"/>
    </location>
</feature>
<dbReference type="Pfam" id="PF00004">
    <property type="entry name" value="AAA"/>
    <property type="match status" value="1"/>
</dbReference>
<dbReference type="GO" id="GO:0006261">
    <property type="term" value="P:DNA-templated DNA replication"/>
    <property type="evidence" value="ECO:0007669"/>
    <property type="project" value="TreeGrafter"/>
</dbReference>
<dbReference type="PANTHER" id="PTHR13779">
    <property type="entry name" value="WERNER HELICASE-INTERACTING PROTEIN 1 FAMILY MEMBER"/>
    <property type="match status" value="1"/>
</dbReference>
<dbReference type="OrthoDB" id="10265467at2759"/>
<dbReference type="AlphaFoldDB" id="A0A9P7V5I6"/>
<feature type="domain" description="AAA+ ATPase" evidence="2">
    <location>
        <begin position="741"/>
        <end position="864"/>
    </location>
</feature>
<evidence type="ECO:0000259" key="2">
    <source>
        <dbReference type="SMART" id="SM00382"/>
    </source>
</evidence>
<dbReference type="Gene3D" id="1.10.8.60">
    <property type="match status" value="1"/>
</dbReference>
<evidence type="ECO:0000256" key="1">
    <source>
        <dbReference type="SAM" id="MobiDB-lite"/>
    </source>
</evidence>
<dbReference type="CDD" id="cd00009">
    <property type="entry name" value="AAA"/>
    <property type="match status" value="1"/>
</dbReference>
<feature type="region of interest" description="Disordered" evidence="1">
    <location>
        <begin position="1"/>
        <end position="49"/>
    </location>
</feature>
<dbReference type="GO" id="GO:0017116">
    <property type="term" value="F:single-stranded DNA helicase activity"/>
    <property type="evidence" value="ECO:0007669"/>
    <property type="project" value="TreeGrafter"/>
</dbReference>
<dbReference type="SMART" id="SM00382">
    <property type="entry name" value="AAA"/>
    <property type="match status" value="1"/>
</dbReference>
<feature type="compositionally biased region" description="Low complexity" evidence="1">
    <location>
        <begin position="631"/>
        <end position="643"/>
    </location>
</feature>
<dbReference type="Pfam" id="PF01803">
    <property type="entry name" value="LIM_bind"/>
    <property type="match status" value="1"/>
</dbReference>
<proteinExistence type="predicted"/>
<gene>
    <name evidence="3" type="ORF">KQ657_002988</name>
</gene>
<dbReference type="GO" id="GO:0000731">
    <property type="term" value="P:DNA synthesis involved in DNA repair"/>
    <property type="evidence" value="ECO:0007669"/>
    <property type="project" value="TreeGrafter"/>
</dbReference>
<dbReference type="InterPro" id="IPR003959">
    <property type="entry name" value="ATPase_AAA_core"/>
</dbReference>
<dbReference type="RefSeq" id="XP_043047145.1">
    <property type="nucleotide sequence ID" value="XM_043193726.1"/>
</dbReference>
<feature type="compositionally biased region" description="Low complexity" evidence="1">
    <location>
        <begin position="261"/>
        <end position="272"/>
    </location>
</feature>
<keyword evidence="4" id="KW-1185">Reference proteome</keyword>
<dbReference type="GO" id="GO:0008047">
    <property type="term" value="F:enzyme activator activity"/>
    <property type="evidence" value="ECO:0007669"/>
    <property type="project" value="TreeGrafter"/>
</dbReference>
<dbReference type="PANTHER" id="PTHR13779:SF7">
    <property type="entry name" value="ATPASE WRNIP1"/>
    <property type="match status" value="1"/>
</dbReference>